<evidence type="ECO:0000313" key="8">
    <source>
        <dbReference type="Proteomes" id="UP001165685"/>
    </source>
</evidence>
<keyword evidence="5" id="KW-0812">Transmembrane</keyword>
<evidence type="ECO:0000256" key="5">
    <source>
        <dbReference type="SAM" id="Phobius"/>
    </source>
</evidence>
<evidence type="ECO:0000259" key="6">
    <source>
        <dbReference type="Pfam" id="PF07730"/>
    </source>
</evidence>
<organism evidence="7 8">
    <name type="scientific">Nocardiopsis suaedae</name>
    <dbReference type="NCBI Taxonomy" id="3018444"/>
    <lineage>
        <taxon>Bacteria</taxon>
        <taxon>Bacillati</taxon>
        <taxon>Actinomycetota</taxon>
        <taxon>Actinomycetes</taxon>
        <taxon>Streptosporangiales</taxon>
        <taxon>Nocardiopsidaceae</taxon>
        <taxon>Nocardiopsis</taxon>
    </lineage>
</organism>
<keyword evidence="3" id="KW-0902">Two-component regulatory system</keyword>
<feature type="region of interest" description="Disordered" evidence="4">
    <location>
        <begin position="345"/>
        <end position="365"/>
    </location>
</feature>
<dbReference type="RefSeq" id="WP_270679104.1">
    <property type="nucleotide sequence ID" value="NZ_JAQFWP010000035.1"/>
</dbReference>
<dbReference type="InterPro" id="IPR036890">
    <property type="entry name" value="HATPase_C_sf"/>
</dbReference>
<keyword evidence="2 7" id="KW-0418">Kinase</keyword>
<dbReference type="EMBL" id="JAQFWP010000035">
    <property type="protein sequence ID" value="MDA2806464.1"/>
    <property type="molecule type" value="Genomic_DNA"/>
</dbReference>
<feature type="domain" description="Signal transduction histidine kinase subgroup 3 dimerisation and phosphoacceptor" evidence="6">
    <location>
        <begin position="202"/>
        <end position="266"/>
    </location>
</feature>
<evidence type="ECO:0000256" key="4">
    <source>
        <dbReference type="SAM" id="MobiDB-lite"/>
    </source>
</evidence>
<dbReference type="InterPro" id="IPR050482">
    <property type="entry name" value="Sensor_HK_TwoCompSys"/>
</dbReference>
<comment type="caution">
    <text evidence="7">The sequence shown here is derived from an EMBL/GenBank/DDBJ whole genome shotgun (WGS) entry which is preliminary data.</text>
</comment>
<evidence type="ECO:0000313" key="7">
    <source>
        <dbReference type="EMBL" id="MDA2806464.1"/>
    </source>
</evidence>
<dbReference type="Proteomes" id="UP001165685">
    <property type="component" value="Unassembled WGS sequence"/>
</dbReference>
<keyword evidence="8" id="KW-1185">Reference proteome</keyword>
<evidence type="ECO:0000256" key="2">
    <source>
        <dbReference type="ARBA" id="ARBA00022777"/>
    </source>
</evidence>
<feature type="transmembrane region" description="Helical" evidence="5">
    <location>
        <begin position="114"/>
        <end position="131"/>
    </location>
</feature>
<keyword evidence="5" id="KW-0472">Membrane</keyword>
<dbReference type="CDD" id="cd16917">
    <property type="entry name" value="HATPase_UhpB-NarQ-NarX-like"/>
    <property type="match status" value="1"/>
</dbReference>
<dbReference type="Pfam" id="PF07730">
    <property type="entry name" value="HisKA_3"/>
    <property type="match status" value="1"/>
</dbReference>
<evidence type="ECO:0000256" key="3">
    <source>
        <dbReference type="ARBA" id="ARBA00023012"/>
    </source>
</evidence>
<feature type="transmembrane region" description="Helical" evidence="5">
    <location>
        <begin position="48"/>
        <end position="72"/>
    </location>
</feature>
<dbReference type="Gene3D" id="3.30.565.10">
    <property type="entry name" value="Histidine kinase-like ATPase, C-terminal domain"/>
    <property type="match status" value="1"/>
</dbReference>
<name>A0ABT4TQE5_9ACTN</name>
<dbReference type="InterPro" id="IPR011712">
    <property type="entry name" value="Sig_transdc_His_kin_sub3_dim/P"/>
</dbReference>
<keyword evidence="5" id="KW-1133">Transmembrane helix</keyword>
<dbReference type="GO" id="GO:0016301">
    <property type="term" value="F:kinase activity"/>
    <property type="evidence" value="ECO:0007669"/>
    <property type="project" value="UniProtKB-KW"/>
</dbReference>
<proteinExistence type="predicted"/>
<dbReference type="PANTHER" id="PTHR24421">
    <property type="entry name" value="NITRATE/NITRITE SENSOR PROTEIN NARX-RELATED"/>
    <property type="match status" value="1"/>
</dbReference>
<feature type="transmembrane region" description="Helical" evidence="5">
    <location>
        <begin position="84"/>
        <end position="102"/>
    </location>
</feature>
<gene>
    <name evidence="7" type="ORF">O4U47_18275</name>
</gene>
<dbReference type="SUPFAM" id="SSF55874">
    <property type="entry name" value="ATPase domain of HSP90 chaperone/DNA topoisomerase II/histidine kinase"/>
    <property type="match status" value="1"/>
</dbReference>
<accession>A0ABT4TQE5</accession>
<feature type="transmembrane region" description="Helical" evidence="5">
    <location>
        <begin position="21"/>
        <end position="42"/>
    </location>
</feature>
<keyword evidence="1" id="KW-0808">Transferase</keyword>
<dbReference type="PANTHER" id="PTHR24421:SF63">
    <property type="entry name" value="SENSOR HISTIDINE KINASE DESK"/>
    <property type="match status" value="1"/>
</dbReference>
<protein>
    <submittedName>
        <fullName evidence="7">Histidine kinase</fullName>
    </submittedName>
</protein>
<sequence length="399" mass="42034">MGAARLMQEEDHYGFQRNIRATRWTLPVPFGVLVVVFGLGAAEELLRHAGAGLTGAITAVYAAQAVAALVIAARSLERADAPPALLLQVVITGLTAVELGVLHPAVAHGWLTGIHTYSAYLLAVLPAAAVWAMRSRRVMSTLAIVSGIAAAGHPHPGAALAVIAGTWGAAIAIVHLYAWSIAIMRRLESAHRTEALLAVAEERLRFARDLHDTLGRTLAVVALKSELAGRLSGDPRAQAEMAEVQALAASSQEEIREVVRGYRRVDLETELEGARSVLAAAGVDVRVSGADAVGGLGREDRSLLGWVVREGATNVIRHSRATRCSVAFETGPEDAAVTIVNDGVRRGPDKGVRPADPGRGPGTGLAGLRQRLADHGGTVEHGGDGRTYHLRARIPRGQE</sequence>
<dbReference type="Gene3D" id="1.20.5.1930">
    <property type="match status" value="1"/>
</dbReference>
<feature type="transmembrane region" description="Helical" evidence="5">
    <location>
        <begin position="160"/>
        <end position="182"/>
    </location>
</feature>
<reference evidence="7" key="1">
    <citation type="submission" date="2023-01" db="EMBL/GenBank/DDBJ databases">
        <title>Draft genome sequence of Nocardiopsis sp. LSu2-4 isolated from halophytes.</title>
        <authorList>
            <person name="Duangmal K."/>
            <person name="Chantavorakit T."/>
        </authorList>
    </citation>
    <scope>NUCLEOTIDE SEQUENCE</scope>
    <source>
        <strain evidence="7">LSu2-4</strain>
    </source>
</reference>
<evidence type="ECO:0000256" key="1">
    <source>
        <dbReference type="ARBA" id="ARBA00022679"/>
    </source>
</evidence>